<reference evidence="1" key="1">
    <citation type="journal article" date="2015" name="Nature">
        <title>Complex archaea that bridge the gap between prokaryotes and eukaryotes.</title>
        <authorList>
            <person name="Spang A."/>
            <person name="Saw J.H."/>
            <person name="Jorgensen S.L."/>
            <person name="Zaremba-Niedzwiedzka K."/>
            <person name="Martijn J."/>
            <person name="Lind A.E."/>
            <person name="van Eijk R."/>
            <person name="Schleper C."/>
            <person name="Guy L."/>
            <person name="Ettema T.J."/>
        </authorList>
    </citation>
    <scope>NUCLEOTIDE SEQUENCE</scope>
</reference>
<sequence>VDVSTPRFINGIGIYLVNKNVLSQTRANEILLGLPV</sequence>
<dbReference type="EMBL" id="LAZR01065012">
    <property type="protein sequence ID" value="KKK56403.1"/>
    <property type="molecule type" value="Genomic_DNA"/>
</dbReference>
<proteinExistence type="predicted"/>
<accession>A0A0F8WIF9</accession>
<evidence type="ECO:0000313" key="1">
    <source>
        <dbReference type="EMBL" id="KKK56403.1"/>
    </source>
</evidence>
<dbReference type="AlphaFoldDB" id="A0A0F8WIF9"/>
<protein>
    <submittedName>
        <fullName evidence="1">Uncharacterized protein</fullName>
    </submittedName>
</protein>
<feature type="non-terminal residue" evidence="1">
    <location>
        <position position="1"/>
    </location>
</feature>
<name>A0A0F8WIF9_9ZZZZ</name>
<gene>
    <name evidence="1" type="ORF">LCGC14_3064870</name>
</gene>
<organism evidence="1">
    <name type="scientific">marine sediment metagenome</name>
    <dbReference type="NCBI Taxonomy" id="412755"/>
    <lineage>
        <taxon>unclassified sequences</taxon>
        <taxon>metagenomes</taxon>
        <taxon>ecological metagenomes</taxon>
    </lineage>
</organism>
<comment type="caution">
    <text evidence="1">The sequence shown here is derived from an EMBL/GenBank/DDBJ whole genome shotgun (WGS) entry which is preliminary data.</text>
</comment>